<feature type="transmembrane region" description="Helical" evidence="7">
    <location>
        <begin position="71"/>
        <end position="89"/>
    </location>
</feature>
<comment type="caution">
    <text evidence="10">The sequence shown here is derived from an EMBL/GenBank/DDBJ whole genome shotgun (WGS) entry which is preliminary data.</text>
</comment>
<evidence type="ECO:0000256" key="5">
    <source>
        <dbReference type="ARBA" id="ARBA00022989"/>
    </source>
</evidence>
<feature type="transmembrane region" description="Helical" evidence="7">
    <location>
        <begin position="34"/>
        <end position="56"/>
    </location>
</feature>
<organism evidence="10 11">
    <name type="scientific">Litorisediminicola beolgyonensis</name>
    <dbReference type="NCBI Taxonomy" id="1173614"/>
    <lineage>
        <taxon>Bacteria</taxon>
        <taxon>Pseudomonadati</taxon>
        <taxon>Pseudomonadota</taxon>
        <taxon>Alphaproteobacteria</taxon>
        <taxon>Rhodobacterales</taxon>
        <taxon>Paracoccaceae</taxon>
        <taxon>Litorisediminicola</taxon>
    </lineage>
</organism>
<evidence type="ECO:0000256" key="4">
    <source>
        <dbReference type="ARBA" id="ARBA00022840"/>
    </source>
</evidence>
<dbReference type="Gene3D" id="3.40.50.300">
    <property type="entry name" value="P-loop containing nucleotide triphosphate hydrolases"/>
    <property type="match status" value="1"/>
</dbReference>
<dbReference type="PROSITE" id="PS50929">
    <property type="entry name" value="ABC_TM1F"/>
    <property type="match status" value="1"/>
</dbReference>
<evidence type="ECO:0000313" key="11">
    <source>
        <dbReference type="Proteomes" id="UP001597135"/>
    </source>
</evidence>
<keyword evidence="3" id="KW-0547">Nucleotide-binding</keyword>
<dbReference type="PANTHER" id="PTHR43394">
    <property type="entry name" value="ATP-DEPENDENT PERMEASE MDL1, MITOCHONDRIAL"/>
    <property type="match status" value="1"/>
</dbReference>
<dbReference type="PROSITE" id="PS00211">
    <property type="entry name" value="ABC_TRANSPORTER_1"/>
    <property type="match status" value="1"/>
</dbReference>
<evidence type="ECO:0000256" key="7">
    <source>
        <dbReference type="SAM" id="Phobius"/>
    </source>
</evidence>
<sequence length="594" mass="64748">MSMLRDTAEDTSLRERAGLFVWLWRRYLSRHWKLLIVAAIFMVIEGSMFGALSYMMKPMFDRIFVGGNPDLIVWVAAIVFGIFLTRAIASISQKVILTRISQQSVADVRADLVAHLMRLDGAFHQTYGPGYLMQRVNGDVDSISKVWRALITGAGRDVIALISLFSVAFVIDWRWTLVALLGVPFLLFPALVLQRFTRGASRKARDQNAQISKRLNEILHGIVPIKLNTLEKYHERSYRRETRDLIGMQVRSAAGQAMLPGLIDVMSGVGFVGVLLFGASEILAGDKTVGDFMAFFTAIGLAFEPLRRLGAITGVLQVAAAGLERLKELFDLRPVLSDPDTPVAPPEGVPEITLIGVSAHYGDSTVLDDVTLKAEAGRVTAFVGPSGAGKSTIFNLLTRLHDPTSGSVEIGGVPVGAMRLKDLRALYSVVSQDALLFDETLRENVVLDNRDVSEDRLSAALDAAHVTDFLPRLSRGLEAPVGPRGSNLSGGQRQRVAIARALLRNTPILLLDEATSALDAQAEAEVQAALDALTEGRTTLVIAHRLSTIRNADKIIVLDQGQIVDEGTHDELIGRPGVYANLWRLQSDASEAAE</sequence>
<feature type="transmembrane region" description="Helical" evidence="7">
    <location>
        <begin position="257"/>
        <end position="279"/>
    </location>
</feature>
<comment type="subcellular location">
    <subcellularLocation>
        <location evidence="1">Cell membrane</location>
        <topology evidence="1">Multi-pass membrane protein</topology>
    </subcellularLocation>
</comment>
<evidence type="ECO:0000313" key="10">
    <source>
        <dbReference type="EMBL" id="MFD1341433.1"/>
    </source>
</evidence>
<dbReference type="SUPFAM" id="SSF90123">
    <property type="entry name" value="ABC transporter transmembrane region"/>
    <property type="match status" value="1"/>
</dbReference>
<dbReference type="SMART" id="SM00382">
    <property type="entry name" value="AAA"/>
    <property type="match status" value="1"/>
</dbReference>
<keyword evidence="2 7" id="KW-0812">Transmembrane</keyword>
<dbReference type="InterPro" id="IPR017871">
    <property type="entry name" value="ABC_transporter-like_CS"/>
</dbReference>
<dbReference type="InterPro" id="IPR003439">
    <property type="entry name" value="ABC_transporter-like_ATP-bd"/>
</dbReference>
<evidence type="ECO:0000256" key="1">
    <source>
        <dbReference type="ARBA" id="ARBA00004651"/>
    </source>
</evidence>
<dbReference type="RefSeq" id="WP_386801491.1">
    <property type="nucleotide sequence ID" value="NZ_JBHTMU010000004.1"/>
</dbReference>
<feature type="domain" description="ABC transporter" evidence="8">
    <location>
        <begin position="352"/>
        <end position="585"/>
    </location>
</feature>
<dbReference type="Gene3D" id="1.20.1560.10">
    <property type="entry name" value="ABC transporter type 1, transmembrane domain"/>
    <property type="match status" value="1"/>
</dbReference>
<dbReference type="CDD" id="cd18552">
    <property type="entry name" value="ABC_6TM_MsbA_like"/>
    <property type="match status" value="1"/>
</dbReference>
<dbReference type="GO" id="GO:0005524">
    <property type="term" value="F:ATP binding"/>
    <property type="evidence" value="ECO:0007669"/>
    <property type="project" value="UniProtKB-KW"/>
</dbReference>
<dbReference type="Pfam" id="PF00005">
    <property type="entry name" value="ABC_tran"/>
    <property type="match status" value="1"/>
</dbReference>
<protein>
    <submittedName>
        <fullName evidence="10">ABC transporter ATP-binding protein</fullName>
    </submittedName>
</protein>
<dbReference type="InterPro" id="IPR011527">
    <property type="entry name" value="ABC1_TM_dom"/>
</dbReference>
<accession>A0ABW3ZFD4</accession>
<evidence type="ECO:0000256" key="3">
    <source>
        <dbReference type="ARBA" id="ARBA00022741"/>
    </source>
</evidence>
<dbReference type="InterPro" id="IPR036640">
    <property type="entry name" value="ABC1_TM_sf"/>
</dbReference>
<dbReference type="InterPro" id="IPR003593">
    <property type="entry name" value="AAA+_ATPase"/>
</dbReference>
<dbReference type="InterPro" id="IPR039421">
    <property type="entry name" value="Type_1_exporter"/>
</dbReference>
<keyword evidence="4 10" id="KW-0067">ATP-binding</keyword>
<evidence type="ECO:0000256" key="2">
    <source>
        <dbReference type="ARBA" id="ARBA00022692"/>
    </source>
</evidence>
<feature type="transmembrane region" description="Helical" evidence="7">
    <location>
        <begin position="154"/>
        <end position="171"/>
    </location>
</feature>
<dbReference type="Proteomes" id="UP001597135">
    <property type="component" value="Unassembled WGS sequence"/>
</dbReference>
<keyword evidence="6 7" id="KW-0472">Membrane</keyword>
<dbReference type="SUPFAM" id="SSF52540">
    <property type="entry name" value="P-loop containing nucleoside triphosphate hydrolases"/>
    <property type="match status" value="1"/>
</dbReference>
<dbReference type="Pfam" id="PF00664">
    <property type="entry name" value="ABC_membrane"/>
    <property type="match status" value="1"/>
</dbReference>
<evidence type="ECO:0000256" key="6">
    <source>
        <dbReference type="ARBA" id="ARBA00023136"/>
    </source>
</evidence>
<feature type="transmembrane region" description="Helical" evidence="7">
    <location>
        <begin position="177"/>
        <end position="196"/>
    </location>
</feature>
<gene>
    <name evidence="10" type="ORF">ACFQ4E_03285</name>
</gene>
<dbReference type="PROSITE" id="PS50893">
    <property type="entry name" value="ABC_TRANSPORTER_2"/>
    <property type="match status" value="1"/>
</dbReference>
<feature type="domain" description="ABC transmembrane type-1" evidence="9">
    <location>
        <begin position="36"/>
        <end position="317"/>
    </location>
</feature>
<evidence type="ECO:0000259" key="9">
    <source>
        <dbReference type="PROSITE" id="PS50929"/>
    </source>
</evidence>
<name>A0ABW3ZFD4_9RHOB</name>
<proteinExistence type="predicted"/>
<evidence type="ECO:0000259" key="8">
    <source>
        <dbReference type="PROSITE" id="PS50893"/>
    </source>
</evidence>
<keyword evidence="5 7" id="KW-1133">Transmembrane helix</keyword>
<dbReference type="PANTHER" id="PTHR43394:SF1">
    <property type="entry name" value="ATP-BINDING CASSETTE SUB-FAMILY B MEMBER 10, MITOCHONDRIAL"/>
    <property type="match status" value="1"/>
</dbReference>
<reference evidence="11" key="1">
    <citation type="journal article" date="2019" name="Int. J. Syst. Evol. Microbiol.">
        <title>The Global Catalogue of Microorganisms (GCM) 10K type strain sequencing project: providing services to taxonomists for standard genome sequencing and annotation.</title>
        <authorList>
            <consortium name="The Broad Institute Genomics Platform"/>
            <consortium name="The Broad Institute Genome Sequencing Center for Infectious Disease"/>
            <person name="Wu L."/>
            <person name="Ma J."/>
        </authorList>
    </citation>
    <scope>NUCLEOTIDE SEQUENCE [LARGE SCALE GENOMIC DNA]</scope>
    <source>
        <strain evidence="11">CCUG 62953</strain>
    </source>
</reference>
<keyword evidence="11" id="KW-1185">Reference proteome</keyword>
<dbReference type="EMBL" id="JBHTMU010000004">
    <property type="protein sequence ID" value="MFD1341433.1"/>
    <property type="molecule type" value="Genomic_DNA"/>
</dbReference>
<dbReference type="InterPro" id="IPR027417">
    <property type="entry name" value="P-loop_NTPase"/>
</dbReference>